<feature type="region of interest" description="Disordered" evidence="3">
    <location>
        <begin position="592"/>
        <end position="803"/>
    </location>
</feature>
<feature type="compositionally biased region" description="Basic and acidic residues" evidence="3">
    <location>
        <begin position="725"/>
        <end position="737"/>
    </location>
</feature>
<keyword evidence="4" id="KW-1185">Reference proteome</keyword>
<protein>
    <submittedName>
        <fullName evidence="5">Alpha-taxilin isoform X1</fullName>
    </submittedName>
</protein>
<feature type="coiled-coil region" evidence="2">
    <location>
        <begin position="232"/>
        <end position="298"/>
    </location>
</feature>
<dbReference type="Proteomes" id="UP000695023">
    <property type="component" value="Unplaced"/>
</dbReference>
<dbReference type="RefSeq" id="XP_013766228.1">
    <property type="nucleotide sequence ID" value="XM_013910774.1"/>
</dbReference>
<dbReference type="AlphaFoldDB" id="A0A9Y6M4H5"/>
<feature type="region of interest" description="Disordered" evidence="3">
    <location>
        <begin position="528"/>
        <end position="552"/>
    </location>
</feature>
<evidence type="ECO:0000256" key="1">
    <source>
        <dbReference type="ARBA" id="ARBA00009550"/>
    </source>
</evidence>
<feature type="region of interest" description="Disordered" evidence="3">
    <location>
        <begin position="21"/>
        <end position="56"/>
    </location>
</feature>
<accession>A0A9Y6M4H5</accession>
<feature type="compositionally biased region" description="Polar residues" evidence="3">
    <location>
        <begin position="768"/>
        <end position="781"/>
    </location>
</feature>
<evidence type="ECO:0000313" key="4">
    <source>
        <dbReference type="Proteomes" id="UP000695023"/>
    </source>
</evidence>
<feature type="compositionally biased region" description="Basic residues" evidence="3">
    <location>
        <begin position="789"/>
        <end position="803"/>
    </location>
</feature>
<feature type="coiled-coil region" evidence="2">
    <location>
        <begin position="345"/>
        <end position="421"/>
    </location>
</feature>
<dbReference type="GO" id="GO:0019905">
    <property type="term" value="F:syntaxin binding"/>
    <property type="evidence" value="ECO:0007669"/>
    <property type="project" value="InterPro"/>
</dbReference>
<dbReference type="PANTHER" id="PTHR16127">
    <property type="entry name" value="TAXILIN"/>
    <property type="match status" value="1"/>
</dbReference>
<dbReference type="Pfam" id="PF09728">
    <property type="entry name" value="Taxilin"/>
    <property type="match status" value="1"/>
</dbReference>
<feature type="compositionally biased region" description="Polar residues" evidence="3">
    <location>
        <begin position="46"/>
        <end position="56"/>
    </location>
</feature>
<sequence>MCIRSRKLTMETSVEAAEVLVSPTSDKASSLEPESSEGETAGVACSASSPDNPDSVQQFSRRLDDIIHMYSSAAGVLDKQSGVEAEVEKVKEEAKDDITSTMDTGDTEASLIMQALNELSSPEEKLEALVRKYAELAALRRCDVQRLSALQQKLSVVLEERQQLQAEYRSSIAARSKLESLCREQQSFYNVLREETLQRCKEDEEKRTEITTHFQSMLGEIQSQIELHSARNEKLCGENVNLTDKLENLMTQCERREESLEKINKHRDLQQKLIEAKLQQANALLTEAEEKHKREKEYLLREAIDKTKKCFAMKEQELAMKKKLTLYGEKFDEFQATLAKSNEIYVRFKKEMENMSDKMKKVEKESNLWKTRFENCNKALTDMIEERTEKGREYDLFVLKIQKLEKLCRALQDERKVLYDKIKDVRYSNANLQTKVFGISNLNNKPEGADESALLTPDEMQEIEEEDPVLTEGMSRLKEEQTKLQEFAASLLTTTVDTEEEENNELDLEEDLVSSAFFHFKAKPQVKEGLDSVPGQVEDVKSKASDSELPQPVKVEEVLDQVVPAAEATTTQKTTLETALDPNTEAIKVQTQVEAEEAHQAEPDAEIQHTVAPVPKPEPERAKAEIGMEAMKAEVLEETGEITPGAPVKDEKDQQQSIEATSASDPEKAKFDPETDAIKAEIQEESSEGKLQVAPQDDKDQQQPSESLLTLETEKTRASPAMDAEEMKAELKEETSEVKPMVLLQDEKDQQQIAEHVQAPEAVLKPSESASSSVNTKSAPSSDADPKKQVLKKKKKKSSKNAS</sequence>
<dbReference type="GeneID" id="102202776"/>
<gene>
    <name evidence="5" type="primary">txlnba</name>
</gene>
<keyword evidence="2" id="KW-0175">Coiled coil</keyword>
<evidence type="ECO:0000256" key="2">
    <source>
        <dbReference type="SAM" id="Coils"/>
    </source>
</evidence>
<feature type="compositionally biased region" description="Basic and acidic residues" evidence="3">
    <location>
        <begin position="617"/>
        <end position="635"/>
    </location>
</feature>
<feature type="compositionally biased region" description="Polar residues" evidence="3">
    <location>
        <begin position="655"/>
        <end position="664"/>
    </location>
</feature>
<reference evidence="5" key="1">
    <citation type="submission" date="2025-08" db="UniProtKB">
        <authorList>
            <consortium name="RefSeq"/>
        </authorList>
    </citation>
    <scope>IDENTIFICATION</scope>
</reference>
<comment type="similarity">
    <text evidence="1">Belongs to the taxilin family.</text>
</comment>
<feature type="compositionally biased region" description="Basic and acidic residues" evidence="3">
    <location>
        <begin position="665"/>
        <end position="682"/>
    </location>
</feature>
<name>A0A9Y6M4H5_9CICH</name>
<evidence type="ECO:0000256" key="3">
    <source>
        <dbReference type="SAM" id="MobiDB-lite"/>
    </source>
</evidence>
<dbReference type="PANTHER" id="PTHR16127:SF10">
    <property type="entry name" value="BETA-TAXILIN"/>
    <property type="match status" value="1"/>
</dbReference>
<evidence type="ECO:0000313" key="5">
    <source>
        <dbReference type="RefSeq" id="XP_013766228.1"/>
    </source>
</evidence>
<dbReference type="InterPro" id="IPR026183">
    <property type="entry name" value="Taxilin_fam"/>
</dbReference>
<organism evidence="4 5">
    <name type="scientific">Pundamilia nyererei</name>
    <dbReference type="NCBI Taxonomy" id="303518"/>
    <lineage>
        <taxon>Eukaryota</taxon>
        <taxon>Metazoa</taxon>
        <taxon>Chordata</taxon>
        <taxon>Craniata</taxon>
        <taxon>Vertebrata</taxon>
        <taxon>Euteleostomi</taxon>
        <taxon>Actinopterygii</taxon>
        <taxon>Neopterygii</taxon>
        <taxon>Teleostei</taxon>
        <taxon>Neoteleostei</taxon>
        <taxon>Acanthomorphata</taxon>
        <taxon>Ovalentaria</taxon>
        <taxon>Cichlomorphae</taxon>
        <taxon>Cichliformes</taxon>
        <taxon>Cichlidae</taxon>
        <taxon>African cichlids</taxon>
        <taxon>Pseudocrenilabrinae</taxon>
        <taxon>Haplochromini</taxon>
        <taxon>Pundamilia</taxon>
    </lineage>
</organism>
<proteinExistence type="inferred from homology"/>
<dbReference type="CTD" id="563018"/>